<accession>A0A916NLA6</accession>
<reference evidence="2" key="1">
    <citation type="submission" date="2021-06" db="EMBL/GenBank/DDBJ databases">
        <authorList>
            <person name="Criscuolo A."/>
        </authorList>
    </citation>
    <scope>NUCLEOTIDE SEQUENCE</scope>
    <source>
        <strain evidence="2">CIP111600</strain>
    </source>
</reference>
<keyword evidence="1" id="KW-0732">Signal</keyword>
<evidence type="ECO:0000313" key="2">
    <source>
        <dbReference type="EMBL" id="CAG7649151.1"/>
    </source>
</evidence>
<dbReference type="AlphaFoldDB" id="A0A916NLA6"/>
<keyword evidence="3" id="KW-1185">Reference proteome</keyword>
<sequence>MMNQWVMRCARAALLVALSIGPVLPPNAATAAGVFSAGSLADGDGSLFELGDVMLLPSQAGHVVTFTLTVTNNGSSDLSLDYWMRLRTASGIAYNVALLPSGQGGNQAAPHASKRYTYYAKVDGEVNVKDLALEFYALDFSQPGYERRIGQISVPPDYAAVTPAGEAAEVRIGGTRFQAKINRFARSKSEKAYSPFITLEIKNHGNTLLPMPQCEYFIRTPEGRMYPLETKNGKSGGINPNESGTLQLTGSVPSSVPPDGWELLMAQPVPEQDFSMLVGDLRLPSVVSNDNGKLGQEYSFVGKSGVYTAQLVGINRLPWEDQDVLSATVKLSNQGNELLPLPELDAYFVLDQSIKIDARLMQRDQVISLDAGGEVSVQIIGKIPYAFHYGQIKLVLQEKESDSLTNDVLELWAPSDPSAIPSVGAGSTYMRDTIGHRSRYAVHSVNTYKGASGDLFSAEFEVDNLEKRAVELPPFAARFLAGDGSVFPAQVSRIPGSLAPNGKARYHVWSMLPKGFPVDRMQLIVGEVVASIGDEPQTENPPYAYMNAVSFALPAENHEVNPSLKQIGLFPYVLSLGNIGTSINSGKLYLKFDYELAKISQAASNTEGHKLVLAFEDSTGNLSFEKKYPLSEMEPRTGNQQPEAGDNTLKLGTKRSFTITVDEEELIFKAQFLEQYRLSIYDEFQGQRKLLAEQSLDWFTVTK</sequence>
<evidence type="ECO:0000313" key="3">
    <source>
        <dbReference type="Proteomes" id="UP000693672"/>
    </source>
</evidence>
<organism evidence="2 3">
    <name type="scientific">Paenibacillus solanacearum</name>
    <dbReference type="NCBI Taxonomy" id="2048548"/>
    <lineage>
        <taxon>Bacteria</taxon>
        <taxon>Bacillati</taxon>
        <taxon>Bacillota</taxon>
        <taxon>Bacilli</taxon>
        <taxon>Bacillales</taxon>
        <taxon>Paenibacillaceae</taxon>
        <taxon>Paenibacillus</taxon>
    </lineage>
</organism>
<gene>
    <name evidence="2" type="ORF">PAESOLCIP111_05803</name>
</gene>
<dbReference type="RefSeq" id="WP_218095491.1">
    <property type="nucleotide sequence ID" value="NZ_CAJVAS010000047.1"/>
</dbReference>
<feature type="chain" id="PRO_5039554929" evidence="1">
    <location>
        <begin position="29"/>
        <end position="703"/>
    </location>
</feature>
<proteinExistence type="predicted"/>
<name>A0A916NLA6_9BACL</name>
<comment type="caution">
    <text evidence="2">The sequence shown here is derived from an EMBL/GenBank/DDBJ whole genome shotgun (WGS) entry which is preliminary data.</text>
</comment>
<dbReference type="Proteomes" id="UP000693672">
    <property type="component" value="Unassembled WGS sequence"/>
</dbReference>
<protein>
    <submittedName>
        <fullName evidence="2">Uncharacterized protein</fullName>
    </submittedName>
</protein>
<feature type="signal peptide" evidence="1">
    <location>
        <begin position="1"/>
        <end position="28"/>
    </location>
</feature>
<dbReference type="EMBL" id="CAJVAS010000047">
    <property type="protein sequence ID" value="CAG7649151.1"/>
    <property type="molecule type" value="Genomic_DNA"/>
</dbReference>
<evidence type="ECO:0000256" key="1">
    <source>
        <dbReference type="SAM" id="SignalP"/>
    </source>
</evidence>